<organism evidence="1 2">
    <name type="scientific">Xenorhabdus vietnamensis</name>
    <dbReference type="NCBI Taxonomy" id="351656"/>
    <lineage>
        <taxon>Bacteria</taxon>
        <taxon>Pseudomonadati</taxon>
        <taxon>Pseudomonadota</taxon>
        <taxon>Gammaproteobacteria</taxon>
        <taxon>Enterobacterales</taxon>
        <taxon>Morganellaceae</taxon>
        <taxon>Xenorhabdus</taxon>
    </lineage>
</organism>
<reference evidence="1 2" key="1">
    <citation type="submission" date="2016-10" db="EMBL/GenBank/DDBJ databases">
        <title>Systematic genetic and metabolomic analysis of Xenorhabdus and Photorhabdus spp., highlights the requirements for a dual symbiotic and pathogenic life style.</title>
        <authorList>
            <person name="Tobias N.J."/>
            <person name="Wolff H."/>
            <person name="Djahanschiri B."/>
            <person name="Pidot S.J."/>
            <person name="Stinear T.P."/>
            <person name="Ebersberger I."/>
            <person name="Bode H.B."/>
        </authorList>
    </citation>
    <scope>NUCLEOTIDE SEQUENCE [LARGE SCALE GENOMIC DNA]</scope>
    <source>
        <strain evidence="1 2">DSM 22392</strain>
    </source>
</reference>
<dbReference type="Proteomes" id="UP000194350">
    <property type="component" value="Unassembled WGS sequence"/>
</dbReference>
<accession>A0A1Y2SIQ1</accession>
<name>A0A1Y2SIQ1_9GAMM</name>
<protein>
    <submittedName>
        <fullName evidence="1">PAAR repeat-containing protein</fullName>
    </submittedName>
</protein>
<comment type="caution">
    <text evidence="1">The sequence shown here is derived from an EMBL/GenBank/DDBJ whole genome shotgun (WGS) entry which is preliminary data.</text>
</comment>
<dbReference type="RefSeq" id="WP_167376216.1">
    <property type="nucleotide sequence ID" value="NZ_CAWNGD010000001.1"/>
</dbReference>
<dbReference type="AlphaFoldDB" id="A0A1Y2SIQ1"/>
<evidence type="ECO:0000313" key="2">
    <source>
        <dbReference type="Proteomes" id="UP000194350"/>
    </source>
</evidence>
<dbReference type="EMBL" id="MUBJ01000001">
    <property type="protein sequence ID" value="OTA18568.1"/>
    <property type="molecule type" value="Genomic_DNA"/>
</dbReference>
<gene>
    <name evidence="1" type="ORF">Xvie_00396</name>
</gene>
<sequence>MENRQRFFLFFEGGDNLRTKEKPITVDGMSTACGAKLIASQKDFLD</sequence>
<proteinExistence type="predicted"/>
<dbReference type="STRING" id="351656.Xvie_00396"/>
<keyword evidence="2" id="KW-1185">Reference proteome</keyword>
<evidence type="ECO:0000313" key="1">
    <source>
        <dbReference type="EMBL" id="OTA18568.1"/>
    </source>
</evidence>